<reference evidence="2" key="1">
    <citation type="submission" date="2016-10" db="EMBL/GenBank/DDBJ databases">
        <authorList>
            <person name="Varghese N."/>
            <person name="Submissions S."/>
        </authorList>
    </citation>
    <scope>NUCLEOTIDE SEQUENCE [LARGE SCALE GENOMIC DNA]</scope>
    <source>
        <strain evidence="2">S9</strain>
    </source>
</reference>
<dbReference type="Proteomes" id="UP000198571">
    <property type="component" value="Unassembled WGS sequence"/>
</dbReference>
<proteinExistence type="predicted"/>
<evidence type="ECO:0000313" key="1">
    <source>
        <dbReference type="EMBL" id="SES27127.1"/>
    </source>
</evidence>
<keyword evidence="2" id="KW-1185">Reference proteome</keyword>
<protein>
    <submittedName>
        <fullName evidence="1">Uncharacterized protein</fullName>
    </submittedName>
</protein>
<dbReference type="AlphaFoldDB" id="A0A1H9W0E0"/>
<accession>A0A1H9W0E0</accession>
<name>A0A1H9W0E0_9BACI</name>
<dbReference type="EMBL" id="FOGT01000013">
    <property type="protein sequence ID" value="SES27127.1"/>
    <property type="molecule type" value="Genomic_DNA"/>
</dbReference>
<gene>
    <name evidence="1" type="ORF">SAMN05518684_11395</name>
</gene>
<evidence type="ECO:0000313" key="2">
    <source>
        <dbReference type="Proteomes" id="UP000198571"/>
    </source>
</evidence>
<dbReference type="RefSeq" id="WP_093054063.1">
    <property type="nucleotide sequence ID" value="NZ_FOGT01000013.1"/>
</dbReference>
<sequence>MKRRSVYIFFTILLIFSSATIAFSSKTLKAKNHTFTEAVKIVDKYREEGSHFIKVRTIEPPPVEGEVFVENENVWNLIEINEEYVTVISSASVNSETGVFTGENLKLEQVEIMD</sequence>
<organism evidence="1 2">
    <name type="scientific">Salipaludibacillus aurantiacus</name>
    <dbReference type="NCBI Taxonomy" id="1601833"/>
    <lineage>
        <taxon>Bacteria</taxon>
        <taxon>Bacillati</taxon>
        <taxon>Bacillota</taxon>
        <taxon>Bacilli</taxon>
        <taxon>Bacillales</taxon>
        <taxon>Bacillaceae</taxon>
    </lineage>
</organism>